<dbReference type="AlphaFoldDB" id="A0A2N9PDA9"/>
<evidence type="ECO:0000313" key="2">
    <source>
        <dbReference type="Proteomes" id="UP000238180"/>
    </source>
</evidence>
<accession>A0A2N9PDA9</accession>
<organism evidence="1 2">
    <name type="scientific">Flavobacterium columnare</name>
    <dbReference type="NCBI Taxonomy" id="996"/>
    <lineage>
        <taxon>Bacteria</taxon>
        <taxon>Pseudomonadati</taxon>
        <taxon>Bacteroidota</taxon>
        <taxon>Flavobacteriia</taxon>
        <taxon>Flavobacteriales</taxon>
        <taxon>Flavobacteriaceae</taxon>
        <taxon>Flavobacterium</taxon>
    </lineage>
</organism>
<sequence length="96" mass="11158">MKAEFNSRVDLQREVIKIVNENNFKNKLNGLSMPAIESWILNNNISNDVLKKCLVTISEKLFFIANKSQDQITEEYKNLQISVRKNILELKNVFSV</sequence>
<reference evidence="1 2" key="1">
    <citation type="submission" date="2018-02" db="EMBL/GenBank/DDBJ databases">
        <authorList>
            <person name="Cohen D.B."/>
            <person name="Kent A.D."/>
        </authorList>
    </citation>
    <scope>NUCLEOTIDE SEQUENCE [LARGE SCALE GENOMIC DNA]</scope>
    <source>
        <strain evidence="1">CIP109753</strain>
    </source>
</reference>
<protein>
    <submittedName>
        <fullName evidence="1">Uncharacterized protein</fullName>
    </submittedName>
</protein>
<dbReference type="Proteomes" id="UP000238180">
    <property type="component" value="Unassembled WGS sequence"/>
</dbReference>
<proteinExistence type="predicted"/>
<dbReference type="EMBL" id="OLKH01000125">
    <property type="protein sequence ID" value="SPE78303.1"/>
    <property type="molecule type" value="Genomic_DNA"/>
</dbReference>
<name>A0A2N9PDA9_9FLAO</name>
<dbReference type="RefSeq" id="WP_105196810.1">
    <property type="nucleotide sequence ID" value="NZ_OLKH01000125.1"/>
</dbReference>
<gene>
    <name evidence="1" type="ORF">FLACOL_02319</name>
</gene>
<evidence type="ECO:0000313" key="1">
    <source>
        <dbReference type="EMBL" id="SPE78303.1"/>
    </source>
</evidence>